<comment type="caution">
    <text evidence="3">The sequence shown here is derived from an EMBL/GenBank/DDBJ whole genome shotgun (WGS) entry which is preliminary data.</text>
</comment>
<evidence type="ECO:0000259" key="2">
    <source>
        <dbReference type="Pfam" id="PF12850"/>
    </source>
</evidence>
<comment type="similarity">
    <text evidence="1">Belongs to the metallophosphoesterase superfamily. YfcE family.</text>
</comment>
<dbReference type="EMBL" id="DXGA01000017">
    <property type="protein sequence ID" value="HIW93041.1"/>
    <property type="molecule type" value="Genomic_DNA"/>
</dbReference>
<name>A0A9D1RUM5_9FIRM</name>
<evidence type="ECO:0000313" key="3">
    <source>
        <dbReference type="EMBL" id="HIW93041.1"/>
    </source>
</evidence>
<dbReference type="Pfam" id="PF12850">
    <property type="entry name" value="Metallophos_2"/>
    <property type="match status" value="1"/>
</dbReference>
<reference evidence="3" key="2">
    <citation type="submission" date="2021-04" db="EMBL/GenBank/DDBJ databases">
        <authorList>
            <person name="Gilroy R."/>
        </authorList>
    </citation>
    <scope>NUCLEOTIDE SEQUENCE</scope>
    <source>
        <strain evidence="3">ChiGjej6B6-1540</strain>
    </source>
</reference>
<dbReference type="InterPro" id="IPR024654">
    <property type="entry name" value="Calcineurin-like_PHP_lpxH"/>
</dbReference>
<organism evidence="3 4">
    <name type="scientific">Candidatus Flavonifractor merdipullorum</name>
    <dbReference type="NCBI Taxonomy" id="2838590"/>
    <lineage>
        <taxon>Bacteria</taxon>
        <taxon>Bacillati</taxon>
        <taxon>Bacillota</taxon>
        <taxon>Clostridia</taxon>
        <taxon>Eubacteriales</taxon>
        <taxon>Oscillospiraceae</taxon>
        <taxon>Flavonifractor</taxon>
    </lineage>
</organism>
<accession>A0A9D1RUM5</accession>
<dbReference type="InterPro" id="IPR029052">
    <property type="entry name" value="Metallo-depent_PP-like"/>
</dbReference>
<evidence type="ECO:0000313" key="4">
    <source>
        <dbReference type="Proteomes" id="UP000824192"/>
    </source>
</evidence>
<feature type="domain" description="Calcineurin-like phosphoesterase" evidence="2">
    <location>
        <begin position="1"/>
        <end position="188"/>
    </location>
</feature>
<dbReference type="Proteomes" id="UP000824192">
    <property type="component" value="Unassembled WGS sequence"/>
</dbReference>
<dbReference type="Gene3D" id="3.60.21.10">
    <property type="match status" value="1"/>
</dbReference>
<evidence type="ECO:0000256" key="1">
    <source>
        <dbReference type="ARBA" id="ARBA00008950"/>
    </source>
</evidence>
<protein>
    <submittedName>
        <fullName evidence="3">Metallophosphoesterase family protein</fullName>
    </submittedName>
</protein>
<gene>
    <name evidence="3" type="ORF">H9868_00715</name>
</gene>
<sequence length="196" mass="22684">MRILAVADQESPYLWDHFTPEKLDGIDLILSCGDVKAQYLSFLATFAHCPVLYVHGNHDEHYAEDPPLGCICVDGLYYEYQGLRIVGLGGSMRYREGAHQYTEREMRFRAMRLAPKLYFKKGFDLLLTHAPGRDMVPCHDLAHTGFETFNRLLDRYQPALFLHGHTHLNYGKNIQRESVYGATRVVNPYERYIIEL</sequence>
<dbReference type="AlphaFoldDB" id="A0A9D1RUM5"/>
<proteinExistence type="inferred from homology"/>
<reference evidence="3" key="1">
    <citation type="journal article" date="2021" name="PeerJ">
        <title>Extensive microbial diversity within the chicken gut microbiome revealed by metagenomics and culture.</title>
        <authorList>
            <person name="Gilroy R."/>
            <person name="Ravi A."/>
            <person name="Getino M."/>
            <person name="Pursley I."/>
            <person name="Horton D.L."/>
            <person name="Alikhan N.F."/>
            <person name="Baker D."/>
            <person name="Gharbi K."/>
            <person name="Hall N."/>
            <person name="Watson M."/>
            <person name="Adriaenssens E.M."/>
            <person name="Foster-Nyarko E."/>
            <person name="Jarju S."/>
            <person name="Secka A."/>
            <person name="Antonio M."/>
            <person name="Oren A."/>
            <person name="Chaudhuri R.R."/>
            <person name="La Ragione R."/>
            <person name="Hildebrand F."/>
            <person name="Pallen M.J."/>
        </authorList>
    </citation>
    <scope>NUCLEOTIDE SEQUENCE</scope>
    <source>
        <strain evidence="3">ChiGjej6B6-1540</strain>
    </source>
</reference>
<dbReference type="SUPFAM" id="SSF56300">
    <property type="entry name" value="Metallo-dependent phosphatases"/>
    <property type="match status" value="1"/>
</dbReference>